<dbReference type="InterPro" id="IPR001867">
    <property type="entry name" value="OmpR/PhoB-type_DNA-bd"/>
</dbReference>
<dbReference type="Pfam" id="PF00486">
    <property type="entry name" value="Trans_reg_C"/>
    <property type="match status" value="1"/>
</dbReference>
<dbReference type="InterPro" id="IPR016032">
    <property type="entry name" value="Sig_transdc_resp-reg_C-effctor"/>
</dbReference>
<name>A0A644VWY2_9ZZZZ</name>
<dbReference type="GO" id="GO:0003677">
    <property type="term" value="F:DNA binding"/>
    <property type="evidence" value="ECO:0007669"/>
    <property type="project" value="UniProtKB-KW"/>
</dbReference>
<keyword evidence="1" id="KW-0238">DNA-binding</keyword>
<protein>
    <submittedName>
        <fullName evidence="3">Response regulator protein GraR</fullName>
    </submittedName>
</protein>
<evidence type="ECO:0000313" key="3">
    <source>
        <dbReference type="EMBL" id="MPL95984.1"/>
    </source>
</evidence>
<gene>
    <name evidence="3" type="primary">graR_4</name>
    <name evidence="3" type="ORF">SDC9_42158</name>
</gene>
<proteinExistence type="predicted"/>
<dbReference type="CDD" id="cd00383">
    <property type="entry name" value="trans_reg_C"/>
    <property type="match status" value="1"/>
</dbReference>
<dbReference type="SMART" id="SM00862">
    <property type="entry name" value="Trans_reg_C"/>
    <property type="match status" value="1"/>
</dbReference>
<accession>A0A644VWY2</accession>
<dbReference type="InterPro" id="IPR036388">
    <property type="entry name" value="WH-like_DNA-bd_sf"/>
</dbReference>
<dbReference type="AlphaFoldDB" id="A0A644VWY2"/>
<comment type="caution">
    <text evidence="3">The sequence shown here is derived from an EMBL/GenBank/DDBJ whole genome shotgun (WGS) entry which is preliminary data.</text>
</comment>
<dbReference type="GO" id="GO:0000160">
    <property type="term" value="P:phosphorelay signal transduction system"/>
    <property type="evidence" value="ECO:0007669"/>
    <property type="project" value="InterPro"/>
</dbReference>
<dbReference type="PROSITE" id="PS51755">
    <property type="entry name" value="OMPR_PHOB"/>
    <property type="match status" value="1"/>
</dbReference>
<sequence length="67" mass="7700">MKILSILIKNKGKVVSRDKIMMSLWNDDEFVSDNTLTVNVTRLRGRLKDELGLNNFIKTKKGIGYMV</sequence>
<dbReference type="SUPFAM" id="SSF46894">
    <property type="entry name" value="C-terminal effector domain of the bipartite response regulators"/>
    <property type="match status" value="1"/>
</dbReference>
<dbReference type="GO" id="GO:0006355">
    <property type="term" value="P:regulation of DNA-templated transcription"/>
    <property type="evidence" value="ECO:0007669"/>
    <property type="project" value="InterPro"/>
</dbReference>
<evidence type="ECO:0000256" key="1">
    <source>
        <dbReference type="ARBA" id="ARBA00023125"/>
    </source>
</evidence>
<dbReference type="EMBL" id="VSSQ01000489">
    <property type="protein sequence ID" value="MPL95984.1"/>
    <property type="molecule type" value="Genomic_DNA"/>
</dbReference>
<evidence type="ECO:0000259" key="2">
    <source>
        <dbReference type="PROSITE" id="PS51755"/>
    </source>
</evidence>
<feature type="domain" description="OmpR/PhoB-type" evidence="2">
    <location>
        <begin position="1"/>
        <end position="67"/>
    </location>
</feature>
<organism evidence="3">
    <name type="scientific">bioreactor metagenome</name>
    <dbReference type="NCBI Taxonomy" id="1076179"/>
    <lineage>
        <taxon>unclassified sequences</taxon>
        <taxon>metagenomes</taxon>
        <taxon>ecological metagenomes</taxon>
    </lineage>
</organism>
<dbReference type="Gene3D" id="1.10.10.10">
    <property type="entry name" value="Winged helix-like DNA-binding domain superfamily/Winged helix DNA-binding domain"/>
    <property type="match status" value="1"/>
</dbReference>
<reference evidence="3" key="1">
    <citation type="submission" date="2019-08" db="EMBL/GenBank/DDBJ databases">
        <authorList>
            <person name="Kucharzyk K."/>
            <person name="Murdoch R.W."/>
            <person name="Higgins S."/>
            <person name="Loffler F."/>
        </authorList>
    </citation>
    <scope>NUCLEOTIDE SEQUENCE</scope>
</reference>